<feature type="transmembrane region" description="Helical" evidence="2">
    <location>
        <begin position="33"/>
        <end position="54"/>
    </location>
</feature>
<evidence type="ECO:0000256" key="1">
    <source>
        <dbReference type="SAM" id="MobiDB-lite"/>
    </source>
</evidence>
<proteinExistence type="predicted"/>
<sequence length="131" mass="13856">MSDRASDAPTDDPARPSAPRARFAPTGGWRLRAFLAVLIALPAALLAPPLLWMARTVLVTGGPLPSGPLLPAALAIWSLLLCVPIGCGVLFAVITRTVHPRWLYAVCALVLLGGAVLLAVGEWTTVIRFLR</sequence>
<keyword evidence="2" id="KW-1133">Transmembrane helix</keyword>
<keyword evidence="2" id="KW-0472">Membrane</keyword>
<organism evidence="3 4">
    <name type="scientific">Nocardiopsis ansamitocini</name>
    <dbReference type="NCBI Taxonomy" id="1670832"/>
    <lineage>
        <taxon>Bacteria</taxon>
        <taxon>Bacillati</taxon>
        <taxon>Actinomycetota</taxon>
        <taxon>Actinomycetes</taxon>
        <taxon>Streptosporangiales</taxon>
        <taxon>Nocardiopsidaceae</taxon>
        <taxon>Nocardiopsis</taxon>
    </lineage>
</organism>
<dbReference type="AlphaFoldDB" id="A0A9W6P6I5"/>
<accession>A0A9W6P6I5</accession>
<keyword evidence="4" id="KW-1185">Reference proteome</keyword>
<protein>
    <recommendedName>
        <fullName evidence="5">Transmembrane protein</fullName>
    </recommendedName>
</protein>
<keyword evidence="2" id="KW-0812">Transmembrane</keyword>
<dbReference type="RefSeq" id="WP_285759305.1">
    <property type="nucleotide sequence ID" value="NZ_BSQG01000003.1"/>
</dbReference>
<feature type="transmembrane region" description="Helical" evidence="2">
    <location>
        <begin position="74"/>
        <end position="95"/>
    </location>
</feature>
<reference evidence="3" key="1">
    <citation type="submission" date="2023-02" db="EMBL/GenBank/DDBJ databases">
        <title>Nocardiopsis ansamitocini NBRC 112285.</title>
        <authorList>
            <person name="Ichikawa N."/>
            <person name="Sato H."/>
            <person name="Tonouchi N."/>
        </authorList>
    </citation>
    <scope>NUCLEOTIDE SEQUENCE</scope>
    <source>
        <strain evidence="3">NBRC 112285</strain>
    </source>
</reference>
<evidence type="ECO:0000256" key="2">
    <source>
        <dbReference type="SAM" id="Phobius"/>
    </source>
</evidence>
<dbReference type="Proteomes" id="UP001165092">
    <property type="component" value="Unassembled WGS sequence"/>
</dbReference>
<dbReference type="EMBL" id="BSQG01000003">
    <property type="protein sequence ID" value="GLU47982.1"/>
    <property type="molecule type" value="Genomic_DNA"/>
</dbReference>
<evidence type="ECO:0008006" key="5">
    <source>
        <dbReference type="Google" id="ProtNLM"/>
    </source>
</evidence>
<evidence type="ECO:0000313" key="4">
    <source>
        <dbReference type="Proteomes" id="UP001165092"/>
    </source>
</evidence>
<gene>
    <name evidence="3" type="ORF">Nans01_23330</name>
</gene>
<evidence type="ECO:0000313" key="3">
    <source>
        <dbReference type="EMBL" id="GLU47982.1"/>
    </source>
</evidence>
<feature type="region of interest" description="Disordered" evidence="1">
    <location>
        <begin position="1"/>
        <end position="21"/>
    </location>
</feature>
<name>A0A9W6P6I5_9ACTN</name>
<comment type="caution">
    <text evidence="3">The sequence shown here is derived from an EMBL/GenBank/DDBJ whole genome shotgun (WGS) entry which is preliminary data.</text>
</comment>
<feature type="transmembrane region" description="Helical" evidence="2">
    <location>
        <begin position="102"/>
        <end position="121"/>
    </location>
</feature>